<proteinExistence type="predicted"/>
<dbReference type="Gene3D" id="3.30.420.10">
    <property type="entry name" value="Ribonuclease H-like superfamily/Ribonuclease H"/>
    <property type="match status" value="1"/>
</dbReference>
<gene>
    <name evidence="3" type="ORF">PR048_005839</name>
</gene>
<name>A0ABQ9I9C2_9NEOP</name>
<feature type="compositionally biased region" description="Polar residues" evidence="1">
    <location>
        <begin position="310"/>
        <end position="323"/>
    </location>
</feature>
<organism evidence="3 4">
    <name type="scientific">Dryococelus australis</name>
    <dbReference type="NCBI Taxonomy" id="614101"/>
    <lineage>
        <taxon>Eukaryota</taxon>
        <taxon>Metazoa</taxon>
        <taxon>Ecdysozoa</taxon>
        <taxon>Arthropoda</taxon>
        <taxon>Hexapoda</taxon>
        <taxon>Insecta</taxon>
        <taxon>Pterygota</taxon>
        <taxon>Neoptera</taxon>
        <taxon>Polyneoptera</taxon>
        <taxon>Phasmatodea</taxon>
        <taxon>Verophasmatodea</taxon>
        <taxon>Anareolatae</taxon>
        <taxon>Phasmatidae</taxon>
        <taxon>Eurycanthinae</taxon>
        <taxon>Dryococelus</taxon>
    </lineage>
</organism>
<protein>
    <recommendedName>
        <fullName evidence="2">DDE-1 domain-containing protein</fullName>
    </recommendedName>
</protein>
<evidence type="ECO:0000313" key="4">
    <source>
        <dbReference type="Proteomes" id="UP001159363"/>
    </source>
</evidence>
<keyword evidence="4" id="KW-1185">Reference proteome</keyword>
<evidence type="ECO:0000259" key="2">
    <source>
        <dbReference type="Pfam" id="PF03184"/>
    </source>
</evidence>
<feature type="compositionally biased region" description="Low complexity" evidence="1">
    <location>
        <begin position="297"/>
        <end position="309"/>
    </location>
</feature>
<dbReference type="EMBL" id="JARBHB010000002">
    <property type="protein sequence ID" value="KAJ8893248.1"/>
    <property type="molecule type" value="Genomic_DNA"/>
</dbReference>
<comment type="caution">
    <text evidence="3">The sequence shown here is derived from an EMBL/GenBank/DDBJ whole genome shotgun (WGS) entry which is preliminary data.</text>
</comment>
<accession>A0ABQ9I9C2</accession>
<feature type="domain" description="DDE-1" evidence="2">
    <location>
        <begin position="142"/>
        <end position="218"/>
    </location>
</feature>
<dbReference type="PANTHER" id="PTHR19303:SF74">
    <property type="entry name" value="POGO TRANSPOSABLE ELEMENT WITH KRAB DOMAIN"/>
    <property type="match status" value="1"/>
</dbReference>
<sequence length="357" mass="40101">MANGHICGARFPKSLCETTRTASHVSTLRRAQTTICSFAFHICDEKGISHLFSDNKAGKDWFYGFMRRNNDIVIRKAENPNYSRLMRFNKEIVSAHFELLTKTLDKMNLHNQRHVIYNVDESGLQFTYNCSQLVLDEKGCYITKEEFCNVLRHFNSHRIPGKALLIFDGHRSHLDNSVLDVAESLGIQLFCLPAHCSHELQPLDKSLFKSVKTYWNSAVENFRRKNPGSPLGNLQFGNLFTEAWAQAATLRMQLIPETAFAASDVSDLTPLQVRPTSSSATSCTLRISTIPATHTAPSTSNNIPTTSTSLATSVQGNDDQPSTAPVHKRTVKIRKNNDDMHCEDCGRNYCDKSMNVP</sequence>
<dbReference type="Proteomes" id="UP001159363">
    <property type="component" value="Chromosome 2"/>
</dbReference>
<dbReference type="InterPro" id="IPR050863">
    <property type="entry name" value="CenT-Element_Derived"/>
</dbReference>
<evidence type="ECO:0000313" key="3">
    <source>
        <dbReference type="EMBL" id="KAJ8893248.1"/>
    </source>
</evidence>
<dbReference type="PANTHER" id="PTHR19303">
    <property type="entry name" value="TRANSPOSON"/>
    <property type="match status" value="1"/>
</dbReference>
<dbReference type="InterPro" id="IPR036397">
    <property type="entry name" value="RNaseH_sf"/>
</dbReference>
<reference evidence="3 4" key="1">
    <citation type="submission" date="2023-02" db="EMBL/GenBank/DDBJ databases">
        <title>LHISI_Scaffold_Assembly.</title>
        <authorList>
            <person name="Stuart O.P."/>
            <person name="Cleave R."/>
            <person name="Magrath M.J.L."/>
            <person name="Mikheyev A.S."/>
        </authorList>
    </citation>
    <scope>NUCLEOTIDE SEQUENCE [LARGE SCALE GENOMIC DNA]</scope>
    <source>
        <strain evidence="3">Daus_M_001</strain>
        <tissue evidence="3">Leg muscle</tissue>
    </source>
</reference>
<evidence type="ECO:0000256" key="1">
    <source>
        <dbReference type="SAM" id="MobiDB-lite"/>
    </source>
</evidence>
<feature type="region of interest" description="Disordered" evidence="1">
    <location>
        <begin position="294"/>
        <end position="327"/>
    </location>
</feature>
<dbReference type="InterPro" id="IPR004875">
    <property type="entry name" value="DDE_SF_endonuclease_dom"/>
</dbReference>
<dbReference type="Pfam" id="PF03184">
    <property type="entry name" value="DDE_1"/>
    <property type="match status" value="1"/>
</dbReference>